<dbReference type="GO" id="GO:0070192">
    <property type="term" value="P:chromosome organization involved in meiotic cell cycle"/>
    <property type="evidence" value="ECO:0007669"/>
    <property type="project" value="InterPro"/>
</dbReference>
<dbReference type="InterPro" id="IPR034546">
    <property type="entry name" value="PAIR1"/>
</dbReference>
<gene>
    <name evidence="2" type="ORF">E5676_scaffold434G004700</name>
</gene>
<dbReference type="GO" id="GO:0042138">
    <property type="term" value="P:meiotic DNA double-strand break formation"/>
    <property type="evidence" value="ECO:0007669"/>
    <property type="project" value="TreeGrafter"/>
</dbReference>
<dbReference type="PANTHER" id="PTHR37695">
    <property type="entry name" value="RECOMBINATION INITIATION DEFECTS 3-RELATED"/>
    <property type="match status" value="1"/>
</dbReference>
<evidence type="ECO:0000313" key="3">
    <source>
        <dbReference type="Proteomes" id="UP000321947"/>
    </source>
</evidence>
<name>A0A5D3D1V5_CUCMM</name>
<comment type="caution">
    <text evidence="2">The sequence shown here is derived from an EMBL/GenBank/DDBJ whole genome shotgun (WGS) entry which is preliminary data.</text>
</comment>
<organism evidence="2 3">
    <name type="scientific">Cucumis melo var. makuwa</name>
    <name type="common">Oriental melon</name>
    <dbReference type="NCBI Taxonomy" id="1194695"/>
    <lineage>
        <taxon>Eukaryota</taxon>
        <taxon>Viridiplantae</taxon>
        <taxon>Streptophyta</taxon>
        <taxon>Embryophyta</taxon>
        <taxon>Tracheophyta</taxon>
        <taxon>Spermatophyta</taxon>
        <taxon>Magnoliopsida</taxon>
        <taxon>eudicotyledons</taxon>
        <taxon>Gunneridae</taxon>
        <taxon>Pentapetalae</taxon>
        <taxon>rosids</taxon>
        <taxon>fabids</taxon>
        <taxon>Cucurbitales</taxon>
        <taxon>Cucurbitaceae</taxon>
        <taxon>Benincaseae</taxon>
        <taxon>Cucumis</taxon>
    </lineage>
</organism>
<evidence type="ECO:0000256" key="1">
    <source>
        <dbReference type="SAM" id="MobiDB-lite"/>
    </source>
</evidence>
<dbReference type="GO" id="GO:0005634">
    <property type="term" value="C:nucleus"/>
    <property type="evidence" value="ECO:0007669"/>
    <property type="project" value="TreeGrafter"/>
</dbReference>
<dbReference type="GO" id="GO:0009556">
    <property type="term" value="P:microsporogenesis"/>
    <property type="evidence" value="ECO:0007669"/>
    <property type="project" value="TreeGrafter"/>
</dbReference>
<feature type="region of interest" description="Disordered" evidence="1">
    <location>
        <begin position="160"/>
        <end position="182"/>
    </location>
</feature>
<protein>
    <submittedName>
        <fullName evidence="2">Protein PAIR1 isoform X1</fullName>
    </submittedName>
</protein>
<dbReference type="EMBL" id="SSTD01008130">
    <property type="protein sequence ID" value="TYK17600.1"/>
    <property type="molecule type" value="Genomic_DNA"/>
</dbReference>
<dbReference type="Proteomes" id="UP000321947">
    <property type="component" value="Unassembled WGS sequence"/>
</dbReference>
<accession>A0A5D3D1V5</accession>
<evidence type="ECO:0000313" key="2">
    <source>
        <dbReference type="EMBL" id="TYK17600.1"/>
    </source>
</evidence>
<proteinExistence type="predicted"/>
<reference evidence="2 3" key="1">
    <citation type="submission" date="2019-08" db="EMBL/GenBank/DDBJ databases">
        <title>Draft genome sequences of two oriental melons (Cucumis melo L. var makuwa).</title>
        <authorList>
            <person name="Kwon S.-Y."/>
        </authorList>
    </citation>
    <scope>NUCLEOTIDE SEQUENCE [LARGE SCALE GENOMIC DNA]</scope>
    <source>
        <strain evidence="3">cv. Chang Bougi</strain>
        <tissue evidence="2">Leaf</tissue>
    </source>
</reference>
<sequence>MEYEPIQSLRFAPSVRRLLCAPPLRKSSLILLYTVAPLRIRPKDSSFSRSFDSLRHHQDLWTRSFLAYGSSTPLESSLIILLYKCAWLASPIVHGPRVGAVIMVKGRLDYAGSFDRPVEEYLASQSSLRERFYQMRLKINKACDLSSISVLPPQRLNALTTGQQAPQLRSQPSQQSFSQGLSSQHGMYSQLSQNSFDEVVTNEQRFSSQDRENSIKKNSFFPPLSYSKEDCQLGLSKSSTSLTQKWRPSPLTDSKCQVGEELDRRLGTIENSLNKFGKILDSLLSDILQLNKGMKQVSLDVESIWQKMLVNSSLLQSMNKDHDDMKAIIDGGFKLISDQLKKDAYQERLHEISDFLSSLEKQVQASQLKLKNDFISTFTKEMKAMISTLKKPLQKFPPHSIQSPERTACLDVPKQKRHRCKIQSASPNVCTQATAVQKEEVGMWKSVKVGKAFCTSSVVTRDDPNKVIPFSEQVAT</sequence>
<dbReference type="PANTHER" id="PTHR37695:SF1">
    <property type="entry name" value="RECOMBINATION INITIATION DEFECTS 3-RELATED"/>
    <property type="match status" value="1"/>
</dbReference>
<dbReference type="AlphaFoldDB" id="A0A5D3D1V5"/>
<feature type="compositionally biased region" description="Low complexity" evidence="1">
    <location>
        <begin position="163"/>
        <end position="182"/>
    </location>
</feature>
<dbReference type="GO" id="GO:0009553">
    <property type="term" value="P:embryo sac development"/>
    <property type="evidence" value="ECO:0007669"/>
    <property type="project" value="TreeGrafter"/>
</dbReference>